<protein>
    <submittedName>
        <fullName evidence="2">Uncharacterized protein</fullName>
    </submittedName>
</protein>
<proteinExistence type="predicted"/>
<accession>C5F1V8</accession>
<keyword evidence="1" id="KW-0472">Membrane</keyword>
<feature type="transmembrane region" description="Helical" evidence="1">
    <location>
        <begin position="69"/>
        <end position="86"/>
    </location>
</feature>
<dbReference type="HOGENOM" id="CLU_1852416_0_0_7"/>
<organism evidence="2 3">
    <name type="scientific">Helicobacter pullorum MIT 98-5489</name>
    <dbReference type="NCBI Taxonomy" id="537972"/>
    <lineage>
        <taxon>Bacteria</taxon>
        <taxon>Pseudomonadati</taxon>
        <taxon>Campylobacterota</taxon>
        <taxon>Epsilonproteobacteria</taxon>
        <taxon>Campylobacterales</taxon>
        <taxon>Helicobacteraceae</taxon>
        <taxon>Helicobacter</taxon>
    </lineage>
</organism>
<evidence type="ECO:0000256" key="1">
    <source>
        <dbReference type="SAM" id="Phobius"/>
    </source>
</evidence>
<sequence>MNKESLVLFVAFLFLILSNFITGMLVAHYGIKLFDFIALEFFNIEMFYWDKSVFTRYAMYLYFESLLDFSIWLVPLYSILCYWLYNKYQGLKYFLIIFAIFIAYFFLLCFFVIWIYKLNTFLMHFSAFCLMYIEIILLYRIKNKYKARE</sequence>
<feature type="transmembrane region" description="Helical" evidence="1">
    <location>
        <begin position="6"/>
        <end position="26"/>
    </location>
</feature>
<evidence type="ECO:0000313" key="3">
    <source>
        <dbReference type="Proteomes" id="UP000003953"/>
    </source>
</evidence>
<name>C5F1V8_9HELI</name>
<gene>
    <name evidence="2" type="ORF">HPMG_01709</name>
</gene>
<feature type="transmembrane region" description="Helical" evidence="1">
    <location>
        <begin position="121"/>
        <end position="139"/>
    </location>
</feature>
<feature type="transmembrane region" description="Helical" evidence="1">
    <location>
        <begin position="93"/>
        <end position="115"/>
    </location>
</feature>
<reference evidence="3" key="1">
    <citation type="journal article" date="2014" name="Genome Announc.">
        <title>Draft genome sequences of six enterohepatic helicobacter species isolated from humans and one from rhesus macaques.</title>
        <authorList>
            <person name="Shen Z."/>
            <person name="Sheh A."/>
            <person name="Young S.K."/>
            <person name="Abouelliel A."/>
            <person name="Ward D.V."/>
            <person name="Earl A.M."/>
            <person name="Fox J.G."/>
        </authorList>
    </citation>
    <scope>NUCLEOTIDE SEQUENCE [LARGE SCALE GENOMIC DNA]</scope>
    <source>
        <strain evidence="3">MIT 98-5489</strain>
    </source>
</reference>
<keyword evidence="1" id="KW-0812">Transmembrane</keyword>
<evidence type="ECO:0000313" key="2">
    <source>
        <dbReference type="EMBL" id="EEQ64252.1"/>
    </source>
</evidence>
<dbReference type="AlphaFoldDB" id="C5F1V8"/>
<keyword evidence="3" id="KW-1185">Reference proteome</keyword>
<dbReference type="Proteomes" id="UP000003953">
    <property type="component" value="Unassembled WGS sequence"/>
</dbReference>
<keyword evidence="1" id="KW-1133">Transmembrane helix</keyword>
<dbReference type="EMBL" id="DS990446">
    <property type="protein sequence ID" value="EEQ64252.1"/>
    <property type="molecule type" value="Genomic_DNA"/>
</dbReference>